<feature type="chain" id="PRO_5045473634" evidence="3">
    <location>
        <begin position="21"/>
        <end position="227"/>
    </location>
</feature>
<keyword evidence="3" id="KW-0732">Signal</keyword>
<reference evidence="5" key="1">
    <citation type="journal article" date="2019" name="Int. J. Syst. Evol. Microbiol.">
        <title>The Global Catalogue of Microorganisms (GCM) 10K type strain sequencing project: providing services to taxonomists for standard genome sequencing and annotation.</title>
        <authorList>
            <consortium name="The Broad Institute Genomics Platform"/>
            <consortium name="The Broad Institute Genome Sequencing Center for Infectious Disease"/>
            <person name="Wu L."/>
            <person name="Ma J."/>
        </authorList>
    </citation>
    <scope>NUCLEOTIDE SEQUENCE [LARGE SCALE GENOMIC DNA]</scope>
    <source>
        <strain evidence="5">JCM 4594</strain>
    </source>
</reference>
<gene>
    <name evidence="4" type="ORF">GCM10010326_57850</name>
</gene>
<evidence type="ECO:0000256" key="3">
    <source>
        <dbReference type="SAM" id="SignalP"/>
    </source>
</evidence>
<feature type="region of interest" description="Disordered" evidence="1">
    <location>
        <begin position="85"/>
        <end position="137"/>
    </location>
</feature>
<accession>A0ABQ3AK89</accession>
<organism evidence="4 5">
    <name type="scientific">Streptomyces xanthochromogenes</name>
    <dbReference type="NCBI Taxonomy" id="67384"/>
    <lineage>
        <taxon>Bacteria</taxon>
        <taxon>Bacillati</taxon>
        <taxon>Actinomycetota</taxon>
        <taxon>Actinomycetes</taxon>
        <taxon>Kitasatosporales</taxon>
        <taxon>Streptomycetaceae</taxon>
        <taxon>Streptomyces</taxon>
    </lineage>
</organism>
<evidence type="ECO:0000313" key="5">
    <source>
        <dbReference type="Proteomes" id="UP000600946"/>
    </source>
</evidence>
<proteinExistence type="predicted"/>
<sequence>MATATLLLLGMAVAPGAAHAVNGDERIAQMRLRVVDAVNEGTLGEIQRLRAAVGGGSDQVVARLEARLRHGWQLAADLRSVRVPGAGHARGAGTSTSPRASASAGHSVVGTPVGGPARSATAQVGESSTGSATVPAAGSATGSMVRAATGAAVVPAVYSVDPSAGSVGGSPGGASDRDSGGDNAFEAARAALPDTPVGVLSLIGGGALALVGGGLAAAVVRRPYGKE</sequence>
<dbReference type="Proteomes" id="UP000600946">
    <property type="component" value="Unassembled WGS sequence"/>
</dbReference>
<feature type="compositionally biased region" description="Polar residues" evidence="1">
    <location>
        <begin position="120"/>
        <end position="132"/>
    </location>
</feature>
<protein>
    <submittedName>
        <fullName evidence="4">Uncharacterized protein</fullName>
    </submittedName>
</protein>
<keyword evidence="2" id="KW-0812">Transmembrane</keyword>
<keyword evidence="2" id="KW-1133">Transmembrane helix</keyword>
<name>A0ABQ3AK89_9ACTN</name>
<dbReference type="EMBL" id="BMUU01000012">
    <property type="protein sequence ID" value="GGY55876.1"/>
    <property type="molecule type" value="Genomic_DNA"/>
</dbReference>
<evidence type="ECO:0000313" key="4">
    <source>
        <dbReference type="EMBL" id="GGY55876.1"/>
    </source>
</evidence>
<keyword evidence="5" id="KW-1185">Reference proteome</keyword>
<evidence type="ECO:0000256" key="1">
    <source>
        <dbReference type="SAM" id="MobiDB-lite"/>
    </source>
</evidence>
<evidence type="ECO:0000256" key="2">
    <source>
        <dbReference type="SAM" id="Phobius"/>
    </source>
</evidence>
<feature type="signal peptide" evidence="3">
    <location>
        <begin position="1"/>
        <end position="20"/>
    </location>
</feature>
<comment type="caution">
    <text evidence="4">The sequence shown here is derived from an EMBL/GenBank/DDBJ whole genome shotgun (WGS) entry which is preliminary data.</text>
</comment>
<feature type="transmembrane region" description="Helical" evidence="2">
    <location>
        <begin position="199"/>
        <end position="220"/>
    </location>
</feature>
<keyword evidence="2" id="KW-0472">Membrane</keyword>